<protein>
    <submittedName>
        <fullName evidence="1">Uncharacterized protein</fullName>
    </submittedName>
</protein>
<dbReference type="EMBL" id="MH001453">
    <property type="protein sequence ID" value="AVO22019.1"/>
    <property type="molecule type" value="Genomic_DNA"/>
</dbReference>
<keyword evidence="2" id="KW-1185">Reference proteome</keyword>
<name>A0A2P1JS97_9CAUD</name>
<dbReference type="GeneID" id="60323867"/>
<accession>A0A2P1JS97</accession>
<sequence>MNGRDCLADPLPRRVSTTMRIDSTGTHYWRRDADGDLSVITRDEWRRLTFWPSTPIYDQVLDDLGACLNCRCADCGCCYGCGQPDADLFGSHGYGAEYGGCV</sequence>
<dbReference type="KEGG" id="vg:60323867"/>
<gene>
    <name evidence="1" type="primary">82</name>
    <name evidence="1" type="ORF">PBI_ADONIS_82</name>
</gene>
<proteinExistence type="predicted"/>
<dbReference type="RefSeq" id="YP_009952416.1">
    <property type="nucleotide sequence ID" value="NC_051611.1"/>
</dbReference>
<reference evidence="1 2" key="1">
    <citation type="submission" date="2018-02" db="EMBL/GenBank/DDBJ databases">
        <authorList>
            <person name="Morris S.A."/>
            <person name="Pillay I."/>
            <person name="Garlena R.A."/>
            <person name="Russell D.A."/>
            <person name="Pope W.H."/>
            <person name="Hatfull G.F."/>
        </authorList>
    </citation>
    <scope>NUCLEOTIDE SEQUENCE [LARGE SCALE GENOMIC DNA]</scope>
</reference>
<organism evidence="1 2">
    <name type="scientific">Mycobacterium phage Adonis</name>
    <dbReference type="NCBI Taxonomy" id="2108121"/>
    <lineage>
        <taxon>Viruses</taxon>
        <taxon>Duplodnaviria</taxon>
        <taxon>Heunggongvirae</taxon>
        <taxon>Uroviricota</taxon>
        <taxon>Caudoviricetes</taxon>
        <taxon>Weiservirinae</taxon>
        <taxon>Anayavirus</taxon>
        <taxon>Anayavirus adonis</taxon>
    </lineage>
</organism>
<evidence type="ECO:0000313" key="1">
    <source>
        <dbReference type="EMBL" id="AVO22019.1"/>
    </source>
</evidence>
<dbReference type="Proteomes" id="UP000241156">
    <property type="component" value="Segment"/>
</dbReference>
<evidence type="ECO:0000313" key="2">
    <source>
        <dbReference type="Proteomes" id="UP000241156"/>
    </source>
</evidence>